<dbReference type="PANTHER" id="PTHR31973:SF187">
    <property type="entry name" value="MUTATOR TRANSPOSASE MUDRA PROTEIN"/>
    <property type="match status" value="1"/>
</dbReference>
<gene>
    <name evidence="2" type="ORF">Sango_1261800</name>
</gene>
<protein>
    <recommendedName>
        <fullName evidence="1">MULE transposase domain-containing protein</fullName>
    </recommendedName>
</protein>
<name>A0AAE2BUB0_9LAMI</name>
<comment type="caution">
    <text evidence="2">The sequence shown here is derived from an EMBL/GenBank/DDBJ whole genome shotgun (WGS) entry which is preliminary data.</text>
</comment>
<dbReference type="PANTHER" id="PTHR31973">
    <property type="entry name" value="POLYPROTEIN, PUTATIVE-RELATED"/>
    <property type="match status" value="1"/>
</dbReference>
<sequence length="146" mass="16618">MYVCLSALKNGFLSGCRPIIGLDGCFLKTCYGGQLLVAVGRDGNDNMFPIAMVVVQVEIRENWTWFLGELLDDIGGLGTSMWSFISDRQKGLIEALKDLVPDSEHRFSLRHMYENFKIKFKSQDSKNSLESCINSKQSDFERYMQN</sequence>
<evidence type="ECO:0000259" key="1">
    <source>
        <dbReference type="Pfam" id="PF10551"/>
    </source>
</evidence>
<dbReference type="Proteomes" id="UP001289374">
    <property type="component" value="Unassembled WGS sequence"/>
</dbReference>
<dbReference type="EMBL" id="JACGWL010000007">
    <property type="protein sequence ID" value="KAK4397863.1"/>
    <property type="molecule type" value="Genomic_DNA"/>
</dbReference>
<accession>A0AAE2BUB0</accession>
<organism evidence="2 3">
    <name type="scientific">Sesamum angolense</name>
    <dbReference type="NCBI Taxonomy" id="2727404"/>
    <lineage>
        <taxon>Eukaryota</taxon>
        <taxon>Viridiplantae</taxon>
        <taxon>Streptophyta</taxon>
        <taxon>Embryophyta</taxon>
        <taxon>Tracheophyta</taxon>
        <taxon>Spermatophyta</taxon>
        <taxon>Magnoliopsida</taxon>
        <taxon>eudicotyledons</taxon>
        <taxon>Gunneridae</taxon>
        <taxon>Pentapetalae</taxon>
        <taxon>asterids</taxon>
        <taxon>lamiids</taxon>
        <taxon>Lamiales</taxon>
        <taxon>Pedaliaceae</taxon>
        <taxon>Sesamum</taxon>
    </lineage>
</organism>
<reference evidence="2" key="1">
    <citation type="submission" date="2020-06" db="EMBL/GenBank/DDBJ databases">
        <authorList>
            <person name="Li T."/>
            <person name="Hu X."/>
            <person name="Zhang T."/>
            <person name="Song X."/>
            <person name="Zhang H."/>
            <person name="Dai N."/>
            <person name="Sheng W."/>
            <person name="Hou X."/>
            <person name="Wei L."/>
        </authorList>
    </citation>
    <scope>NUCLEOTIDE SEQUENCE</scope>
    <source>
        <strain evidence="2">K16</strain>
        <tissue evidence="2">Leaf</tissue>
    </source>
</reference>
<dbReference type="Pfam" id="PF10551">
    <property type="entry name" value="MULE"/>
    <property type="match status" value="1"/>
</dbReference>
<dbReference type="InterPro" id="IPR018289">
    <property type="entry name" value="MULE_transposase_dom"/>
</dbReference>
<reference evidence="2" key="2">
    <citation type="journal article" date="2024" name="Plant">
        <title>Genomic evolution and insights into agronomic trait innovations of Sesamum species.</title>
        <authorList>
            <person name="Miao H."/>
            <person name="Wang L."/>
            <person name="Qu L."/>
            <person name="Liu H."/>
            <person name="Sun Y."/>
            <person name="Le M."/>
            <person name="Wang Q."/>
            <person name="Wei S."/>
            <person name="Zheng Y."/>
            <person name="Lin W."/>
            <person name="Duan Y."/>
            <person name="Cao H."/>
            <person name="Xiong S."/>
            <person name="Wang X."/>
            <person name="Wei L."/>
            <person name="Li C."/>
            <person name="Ma Q."/>
            <person name="Ju M."/>
            <person name="Zhao R."/>
            <person name="Li G."/>
            <person name="Mu C."/>
            <person name="Tian Q."/>
            <person name="Mei H."/>
            <person name="Zhang T."/>
            <person name="Gao T."/>
            <person name="Zhang H."/>
        </authorList>
    </citation>
    <scope>NUCLEOTIDE SEQUENCE</scope>
    <source>
        <strain evidence="2">K16</strain>
    </source>
</reference>
<evidence type="ECO:0000313" key="2">
    <source>
        <dbReference type="EMBL" id="KAK4397863.1"/>
    </source>
</evidence>
<proteinExistence type="predicted"/>
<feature type="domain" description="MULE transposase" evidence="1">
    <location>
        <begin position="20"/>
        <end position="115"/>
    </location>
</feature>
<evidence type="ECO:0000313" key="3">
    <source>
        <dbReference type="Proteomes" id="UP001289374"/>
    </source>
</evidence>
<keyword evidence="3" id="KW-1185">Reference proteome</keyword>
<dbReference type="AlphaFoldDB" id="A0AAE2BUB0"/>